<keyword evidence="2 4" id="KW-0732">Signal</keyword>
<proteinExistence type="inferred from homology"/>
<dbReference type="GO" id="GO:0016787">
    <property type="term" value="F:hydrolase activity"/>
    <property type="evidence" value="ECO:0007669"/>
    <property type="project" value="UniProtKB-KW"/>
</dbReference>
<dbReference type="InterPro" id="IPR029058">
    <property type="entry name" value="AB_hydrolase_fold"/>
</dbReference>
<dbReference type="EMBL" id="JBHSKF010000003">
    <property type="protein sequence ID" value="MFC5287407.1"/>
    <property type="molecule type" value="Genomic_DNA"/>
</dbReference>
<evidence type="ECO:0000259" key="5">
    <source>
        <dbReference type="Pfam" id="PF00561"/>
    </source>
</evidence>
<reference evidence="8" key="1">
    <citation type="journal article" date="2019" name="Int. J. Syst. Evol. Microbiol.">
        <title>The Global Catalogue of Microorganisms (GCM) 10K type strain sequencing project: providing services to taxonomists for standard genome sequencing and annotation.</title>
        <authorList>
            <consortium name="The Broad Institute Genomics Platform"/>
            <consortium name="The Broad Institute Genome Sequencing Center for Infectious Disease"/>
            <person name="Wu L."/>
            <person name="Ma J."/>
        </authorList>
    </citation>
    <scope>NUCLEOTIDE SEQUENCE [LARGE SCALE GENOMIC DNA]</scope>
    <source>
        <strain evidence="8">CCUG 59778</strain>
    </source>
</reference>
<feature type="signal peptide" evidence="4">
    <location>
        <begin position="1"/>
        <end position="28"/>
    </location>
</feature>
<dbReference type="Pfam" id="PF00561">
    <property type="entry name" value="Abhydrolase_1"/>
    <property type="match status" value="1"/>
</dbReference>
<dbReference type="Gene3D" id="3.40.50.1820">
    <property type="entry name" value="alpha/beta hydrolase"/>
    <property type="match status" value="1"/>
</dbReference>
<keyword evidence="8" id="KW-1185">Reference proteome</keyword>
<name>A0ABW0EKP4_9PSEU</name>
<sequence>MPRSRVAALLTALLTVLLPLSGCTVVMEGVPAAGAVEHRGPAGAVPAGLETFYSQPLTWQDCRPLIHDDQSKATFGNRAARCARLNVPLDYADPGGRAITIGLLRIPATGERKGSLVINPGGPGVSGMVSAASLAKDYSRTQLGVSYDLVGFDPRGIGVSEPEIRCLTDAEADAERLEPAEETVAEVEAENKDFAAKCAERSGGAEVLANMGTRDVVRDMDVLRSALGEEKLTYLGYSYGTRIGTAYAEAFTGNVRAMVLDGAVDPLEDPVQQAIGQAKGFDQALDAFLAQCRGCAVADEAELNKLIEDMEDKPLAVGSRKLSASDVVTGIAAALYDDQLWSVLQQALDSLVDDDGTMMLLLADLYIGRDQNGEYSNTQDALIAVRCVDEPRITDRAEVERVTAEVAEATKGSFIAGTEPPLAALDVCAFWPAPNTAEPRQPQVDGLPQVLVISTTGDPATPYQAGVGLAKALSARLLTYDAVQHTVFLQGEKCVDDVGIAYLLDLELPAEDLTCEG</sequence>
<dbReference type="Pfam" id="PF08386">
    <property type="entry name" value="Abhydrolase_4"/>
    <property type="match status" value="1"/>
</dbReference>
<keyword evidence="3 7" id="KW-0378">Hydrolase</keyword>
<evidence type="ECO:0000256" key="4">
    <source>
        <dbReference type="SAM" id="SignalP"/>
    </source>
</evidence>
<evidence type="ECO:0000313" key="8">
    <source>
        <dbReference type="Proteomes" id="UP001596157"/>
    </source>
</evidence>
<gene>
    <name evidence="7" type="ORF">ACFPM7_10125</name>
</gene>
<feature type="domain" description="AB hydrolase-1" evidence="5">
    <location>
        <begin position="116"/>
        <end position="292"/>
    </location>
</feature>
<accession>A0ABW0EKP4</accession>
<protein>
    <submittedName>
        <fullName evidence="7">Alpha/beta hydrolase</fullName>
    </submittedName>
</protein>
<evidence type="ECO:0000313" key="7">
    <source>
        <dbReference type="EMBL" id="MFC5287407.1"/>
    </source>
</evidence>
<dbReference type="PANTHER" id="PTHR43248:SF29">
    <property type="entry name" value="TRIPEPTIDYL AMINOPEPTIDASE"/>
    <property type="match status" value="1"/>
</dbReference>
<organism evidence="7 8">
    <name type="scientific">Actinokineospora guangxiensis</name>
    <dbReference type="NCBI Taxonomy" id="1490288"/>
    <lineage>
        <taxon>Bacteria</taxon>
        <taxon>Bacillati</taxon>
        <taxon>Actinomycetota</taxon>
        <taxon>Actinomycetes</taxon>
        <taxon>Pseudonocardiales</taxon>
        <taxon>Pseudonocardiaceae</taxon>
        <taxon>Actinokineospora</taxon>
    </lineage>
</organism>
<evidence type="ECO:0000256" key="1">
    <source>
        <dbReference type="ARBA" id="ARBA00010088"/>
    </source>
</evidence>
<feature type="chain" id="PRO_5046438938" evidence="4">
    <location>
        <begin position="29"/>
        <end position="517"/>
    </location>
</feature>
<evidence type="ECO:0000256" key="2">
    <source>
        <dbReference type="ARBA" id="ARBA00022729"/>
    </source>
</evidence>
<evidence type="ECO:0000259" key="6">
    <source>
        <dbReference type="Pfam" id="PF08386"/>
    </source>
</evidence>
<comment type="similarity">
    <text evidence="1">Belongs to the peptidase S33 family.</text>
</comment>
<comment type="caution">
    <text evidence="7">The sequence shown here is derived from an EMBL/GenBank/DDBJ whole genome shotgun (WGS) entry which is preliminary data.</text>
</comment>
<dbReference type="RefSeq" id="WP_378246278.1">
    <property type="nucleotide sequence ID" value="NZ_JBHSKF010000003.1"/>
</dbReference>
<dbReference type="InterPro" id="IPR000073">
    <property type="entry name" value="AB_hydrolase_1"/>
</dbReference>
<feature type="domain" description="Peptidase S33 tripeptidyl aminopeptidase-like C-terminal" evidence="6">
    <location>
        <begin position="426"/>
        <end position="515"/>
    </location>
</feature>
<dbReference type="Proteomes" id="UP001596157">
    <property type="component" value="Unassembled WGS sequence"/>
</dbReference>
<dbReference type="InterPro" id="IPR013595">
    <property type="entry name" value="Pept_S33_TAP-like_C"/>
</dbReference>
<dbReference type="PANTHER" id="PTHR43248">
    <property type="entry name" value="2-SUCCINYL-6-HYDROXY-2,4-CYCLOHEXADIENE-1-CARBOXYLATE SYNTHASE"/>
    <property type="match status" value="1"/>
</dbReference>
<dbReference type="InterPro" id="IPR051601">
    <property type="entry name" value="Serine_prot/Carboxylest_S33"/>
</dbReference>
<evidence type="ECO:0000256" key="3">
    <source>
        <dbReference type="ARBA" id="ARBA00022801"/>
    </source>
</evidence>
<dbReference type="SUPFAM" id="SSF53474">
    <property type="entry name" value="alpha/beta-Hydrolases"/>
    <property type="match status" value="1"/>
</dbReference>